<accession>A0A4Z2G6A3</accession>
<organism evidence="1 2">
    <name type="scientific">Liparis tanakae</name>
    <name type="common">Tanaka's snailfish</name>
    <dbReference type="NCBI Taxonomy" id="230148"/>
    <lineage>
        <taxon>Eukaryota</taxon>
        <taxon>Metazoa</taxon>
        <taxon>Chordata</taxon>
        <taxon>Craniata</taxon>
        <taxon>Vertebrata</taxon>
        <taxon>Euteleostomi</taxon>
        <taxon>Actinopterygii</taxon>
        <taxon>Neopterygii</taxon>
        <taxon>Teleostei</taxon>
        <taxon>Neoteleostei</taxon>
        <taxon>Acanthomorphata</taxon>
        <taxon>Eupercaria</taxon>
        <taxon>Perciformes</taxon>
        <taxon>Cottioidei</taxon>
        <taxon>Cottales</taxon>
        <taxon>Liparidae</taxon>
        <taxon>Liparis</taxon>
    </lineage>
</organism>
<evidence type="ECO:0000313" key="1">
    <source>
        <dbReference type="EMBL" id="TNN49039.1"/>
    </source>
</evidence>
<dbReference type="Proteomes" id="UP000314294">
    <property type="component" value="Unassembled WGS sequence"/>
</dbReference>
<keyword evidence="2" id="KW-1185">Reference proteome</keyword>
<comment type="caution">
    <text evidence="1">The sequence shown here is derived from an EMBL/GenBank/DDBJ whole genome shotgun (WGS) entry which is preliminary data.</text>
</comment>
<sequence length="80" mass="9055">MERKCREVQGSVMGGYLLCARSVADECVVPPVFGPAEEKELCGRCCLETLNCRLQSDKETGLRQERKLENLLDKKLFGYL</sequence>
<dbReference type="EMBL" id="SRLO01000672">
    <property type="protein sequence ID" value="TNN49039.1"/>
    <property type="molecule type" value="Genomic_DNA"/>
</dbReference>
<dbReference type="AlphaFoldDB" id="A0A4Z2G6A3"/>
<protein>
    <submittedName>
        <fullName evidence="1">Uncharacterized protein</fullName>
    </submittedName>
</protein>
<reference evidence="1 2" key="1">
    <citation type="submission" date="2019-03" db="EMBL/GenBank/DDBJ databases">
        <title>First draft genome of Liparis tanakae, snailfish: a comprehensive survey of snailfish specific genes.</title>
        <authorList>
            <person name="Kim W."/>
            <person name="Song I."/>
            <person name="Jeong J.-H."/>
            <person name="Kim D."/>
            <person name="Kim S."/>
            <person name="Ryu S."/>
            <person name="Song J.Y."/>
            <person name="Lee S.K."/>
        </authorList>
    </citation>
    <scope>NUCLEOTIDE SEQUENCE [LARGE SCALE GENOMIC DNA]</scope>
    <source>
        <tissue evidence="1">Muscle</tissue>
    </source>
</reference>
<evidence type="ECO:0000313" key="2">
    <source>
        <dbReference type="Proteomes" id="UP000314294"/>
    </source>
</evidence>
<proteinExistence type="predicted"/>
<gene>
    <name evidence="1" type="ORF">EYF80_040747</name>
</gene>
<name>A0A4Z2G6A3_9TELE</name>